<dbReference type="GO" id="GO:0004497">
    <property type="term" value="F:monooxygenase activity"/>
    <property type="evidence" value="ECO:0007669"/>
    <property type="project" value="UniProtKB-KW"/>
</dbReference>
<dbReference type="STRING" id="7244.B4M454"/>
<comment type="function">
    <text evidence="2">May be involved in the metabolism of insect hormones and in the breakdown of synthetic insecticides.</text>
</comment>
<dbReference type="eggNOG" id="KOG0158">
    <property type="taxonomic scope" value="Eukaryota"/>
</dbReference>
<evidence type="ECO:0000256" key="14">
    <source>
        <dbReference type="PIRSR" id="PIRSR602401-1"/>
    </source>
</evidence>
<organism evidence="17 18">
    <name type="scientific">Drosophila virilis</name>
    <name type="common">Fruit fly</name>
    <dbReference type="NCBI Taxonomy" id="7244"/>
    <lineage>
        <taxon>Eukaryota</taxon>
        <taxon>Metazoa</taxon>
        <taxon>Ecdysozoa</taxon>
        <taxon>Arthropoda</taxon>
        <taxon>Hexapoda</taxon>
        <taxon>Insecta</taxon>
        <taxon>Pterygota</taxon>
        <taxon>Neoptera</taxon>
        <taxon>Endopterygota</taxon>
        <taxon>Diptera</taxon>
        <taxon>Brachycera</taxon>
        <taxon>Muscomorpha</taxon>
        <taxon>Ephydroidea</taxon>
        <taxon>Drosophilidae</taxon>
        <taxon>Drosophila</taxon>
    </lineage>
</organism>
<dbReference type="GO" id="GO:0016705">
    <property type="term" value="F:oxidoreductase activity, acting on paired donors, with incorporation or reduction of molecular oxygen"/>
    <property type="evidence" value="ECO:0007669"/>
    <property type="project" value="InterPro"/>
</dbReference>
<keyword evidence="9" id="KW-0492">Microsome</keyword>
<dbReference type="GO" id="GO:0005789">
    <property type="term" value="C:endoplasmic reticulum membrane"/>
    <property type="evidence" value="ECO:0007669"/>
    <property type="project" value="UniProtKB-SubCell"/>
</dbReference>
<dbReference type="FunFam" id="1.10.630.10:FF:000042">
    <property type="entry name" value="Cytochrome P450"/>
    <property type="match status" value="1"/>
</dbReference>
<feature type="signal peptide" evidence="16">
    <location>
        <begin position="1"/>
        <end position="22"/>
    </location>
</feature>
<proteinExistence type="inferred from homology"/>
<dbReference type="InterPro" id="IPR017972">
    <property type="entry name" value="Cyt_P450_CS"/>
</dbReference>
<sequence length="514" mass="59766">MLLELFAISVVALLLAYRWATANYNFFKERGIDYEKPFPFVGNMHKILLRQQSIFDLIVDLYNKGNGKVYGIFEQRTPLLMIRDPELIKQITIKDFDHFINHRNFFGTDDDDPHDMNNIFNSSLFLMRDARWKDMRSTLSPAFTGSKMRQMFQLIDIVAKEAVDCLKRDHVPESGIELDTKDYCSRFTNDVIASTAFGLQVNSFKDRDNTFYIMGKRMTSFSALQNLKFLMFTTAKRLFKLLKIPLFDRKSVDYLVRLVLDAMKYRQEHNIVRSDMINMLMEARGMFHTDKPKLGNARNWSDRDIVAQCFVFFLAGFETSASFMCFTAQELMENGDVQERLYEEVAQLDSELDGGQLTYEALTGMKYMDQVVSEVLRKWPPTSAIDRECNKDITYVVDGKNIEIKKGDAIWLPTCGFHLDPKYFENPTKFDPDRFSDQNKHKIQPFTYFPFGTGQRSCIGSRFALLETKALIYYLLREFRIAPAKKSCIPLVLSSAGFQLKPKNGFWVKLIPRK</sequence>
<dbReference type="InterPro" id="IPR002401">
    <property type="entry name" value="Cyt_P450_E_grp-I"/>
</dbReference>
<dbReference type="CDD" id="cd11056">
    <property type="entry name" value="CYP6-like"/>
    <property type="match status" value="1"/>
</dbReference>
<dbReference type="Proteomes" id="UP000008792">
    <property type="component" value="Unassembled WGS sequence"/>
</dbReference>
<protein>
    <submittedName>
        <fullName evidence="17">Uncharacterized protein</fullName>
        <ecNumber evidence="17">1.14.-.-</ecNumber>
    </submittedName>
</protein>
<dbReference type="FunCoup" id="B4M454">
    <property type="interactions" value="48"/>
</dbReference>
<comment type="cofactor">
    <cofactor evidence="1 14">
        <name>heme</name>
        <dbReference type="ChEBI" id="CHEBI:30413"/>
    </cofactor>
</comment>
<evidence type="ECO:0000313" key="17">
    <source>
        <dbReference type="EMBL" id="EDW59415.1"/>
    </source>
</evidence>
<dbReference type="Pfam" id="PF00067">
    <property type="entry name" value="p450"/>
    <property type="match status" value="1"/>
</dbReference>
<keyword evidence="6 14" id="KW-0349">Heme</keyword>
<evidence type="ECO:0000256" key="6">
    <source>
        <dbReference type="ARBA" id="ARBA00022617"/>
    </source>
</evidence>
<evidence type="ECO:0000256" key="2">
    <source>
        <dbReference type="ARBA" id="ARBA00003690"/>
    </source>
</evidence>
<keyword evidence="12 15" id="KW-0503">Monooxygenase</keyword>
<keyword evidence="11 14" id="KW-0408">Iron</keyword>
<dbReference type="PRINTS" id="PR00385">
    <property type="entry name" value="P450"/>
</dbReference>
<evidence type="ECO:0000256" key="5">
    <source>
        <dbReference type="ARBA" id="ARBA00010617"/>
    </source>
</evidence>
<name>B4M454_DROVI</name>
<dbReference type="InterPro" id="IPR050476">
    <property type="entry name" value="Insect_CytP450_Detox"/>
</dbReference>
<evidence type="ECO:0000256" key="13">
    <source>
        <dbReference type="ARBA" id="ARBA00023136"/>
    </source>
</evidence>
<dbReference type="Gene3D" id="1.10.630.10">
    <property type="entry name" value="Cytochrome P450"/>
    <property type="match status" value="1"/>
</dbReference>
<keyword evidence="13" id="KW-0472">Membrane</keyword>
<evidence type="ECO:0000256" key="10">
    <source>
        <dbReference type="ARBA" id="ARBA00023002"/>
    </source>
</evidence>
<dbReference type="KEGG" id="dvi:6632457"/>
<keyword evidence="16" id="KW-0732">Signal</keyword>
<evidence type="ECO:0000256" key="1">
    <source>
        <dbReference type="ARBA" id="ARBA00001971"/>
    </source>
</evidence>
<reference evidence="17 18" key="1">
    <citation type="journal article" date="2007" name="Nature">
        <title>Evolution of genes and genomes on the Drosophila phylogeny.</title>
        <authorList>
            <consortium name="Drosophila 12 Genomes Consortium"/>
            <person name="Clark A.G."/>
            <person name="Eisen M.B."/>
            <person name="Smith D.R."/>
            <person name="Bergman C.M."/>
            <person name="Oliver B."/>
            <person name="Markow T.A."/>
            <person name="Kaufman T.C."/>
            <person name="Kellis M."/>
            <person name="Gelbart W."/>
            <person name="Iyer V.N."/>
            <person name="Pollard D.A."/>
            <person name="Sackton T.B."/>
            <person name="Larracuente A.M."/>
            <person name="Singh N.D."/>
            <person name="Abad J.P."/>
            <person name="Abt D.N."/>
            <person name="Adryan B."/>
            <person name="Aguade M."/>
            <person name="Akashi H."/>
            <person name="Anderson W.W."/>
            <person name="Aquadro C.F."/>
            <person name="Ardell D.H."/>
            <person name="Arguello R."/>
            <person name="Artieri C.G."/>
            <person name="Barbash D.A."/>
            <person name="Barker D."/>
            <person name="Barsanti P."/>
            <person name="Batterham P."/>
            <person name="Batzoglou S."/>
            <person name="Begun D."/>
            <person name="Bhutkar A."/>
            <person name="Blanco E."/>
            <person name="Bosak S.A."/>
            <person name="Bradley R.K."/>
            <person name="Brand A.D."/>
            <person name="Brent M.R."/>
            <person name="Brooks A.N."/>
            <person name="Brown R.H."/>
            <person name="Butlin R.K."/>
            <person name="Caggese C."/>
            <person name="Calvi B.R."/>
            <person name="Bernardo de Carvalho A."/>
            <person name="Caspi A."/>
            <person name="Castrezana S."/>
            <person name="Celniker S.E."/>
            <person name="Chang J.L."/>
            <person name="Chapple C."/>
            <person name="Chatterji S."/>
            <person name="Chinwalla A."/>
            <person name="Civetta A."/>
            <person name="Clifton S.W."/>
            <person name="Comeron J.M."/>
            <person name="Costello J.C."/>
            <person name="Coyne J.A."/>
            <person name="Daub J."/>
            <person name="David R.G."/>
            <person name="Delcher A.L."/>
            <person name="Delehaunty K."/>
            <person name="Do C.B."/>
            <person name="Ebling H."/>
            <person name="Edwards K."/>
            <person name="Eickbush T."/>
            <person name="Evans J.D."/>
            <person name="Filipski A."/>
            <person name="Findeiss S."/>
            <person name="Freyhult E."/>
            <person name="Fulton L."/>
            <person name="Fulton R."/>
            <person name="Garcia A.C."/>
            <person name="Gardiner A."/>
            <person name="Garfield D.A."/>
            <person name="Garvin B.E."/>
            <person name="Gibson G."/>
            <person name="Gilbert D."/>
            <person name="Gnerre S."/>
            <person name="Godfrey J."/>
            <person name="Good R."/>
            <person name="Gotea V."/>
            <person name="Gravely B."/>
            <person name="Greenberg A.J."/>
            <person name="Griffiths-Jones S."/>
            <person name="Gross S."/>
            <person name="Guigo R."/>
            <person name="Gustafson E.A."/>
            <person name="Haerty W."/>
            <person name="Hahn M.W."/>
            <person name="Halligan D.L."/>
            <person name="Halpern A.L."/>
            <person name="Halter G.M."/>
            <person name="Han M.V."/>
            <person name="Heger A."/>
            <person name="Hillier L."/>
            <person name="Hinrichs A.S."/>
            <person name="Holmes I."/>
            <person name="Hoskins R.A."/>
            <person name="Hubisz M.J."/>
            <person name="Hultmark D."/>
            <person name="Huntley M.A."/>
            <person name="Jaffe D.B."/>
            <person name="Jagadeeshan S."/>
            <person name="Jeck W.R."/>
            <person name="Johnson J."/>
            <person name="Jones C.D."/>
            <person name="Jordan W.C."/>
            <person name="Karpen G.H."/>
            <person name="Kataoka E."/>
            <person name="Keightley P.D."/>
            <person name="Kheradpour P."/>
            <person name="Kirkness E.F."/>
            <person name="Koerich L.B."/>
            <person name="Kristiansen K."/>
            <person name="Kudrna D."/>
            <person name="Kulathinal R.J."/>
            <person name="Kumar S."/>
            <person name="Kwok R."/>
            <person name="Lander E."/>
            <person name="Langley C.H."/>
            <person name="Lapoint R."/>
            <person name="Lazzaro B.P."/>
            <person name="Lee S.J."/>
            <person name="Levesque L."/>
            <person name="Li R."/>
            <person name="Lin C.F."/>
            <person name="Lin M.F."/>
            <person name="Lindblad-Toh K."/>
            <person name="Llopart A."/>
            <person name="Long M."/>
            <person name="Low L."/>
            <person name="Lozovsky E."/>
            <person name="Lu J."/>
            <person name="Luo M."/>
            <person name="Machado C.A."/>
            <person name="Makalowski W."/>
            <person name="Marzo M."/>
            <person name="Matsuda M."/>
            <person name="Matzkin L."/>
            <person name="McAllister B."/>
            <person name="McBride C.S."/>
            <person name="McKernan B."/>
            <person name="McKernan K."/>
            <person name="Mendez-Lago M."/>
            <person name="Minx P."/>
            <person name="Mollenhauer M.U."/>
            <person name="Montooth K."/>
            <person name="Mount S.M."/>
            <person name="Mu X."/>
            <person name="Myers E."/>
            <person name="Negre B."/>
            <person name="Newfeld S."/>
            <person name="Nielsen R."/>
            <person name="Noor M.A."/>
            <person name="O'Grady P."/>
            <person name="Pachter L."/>
            <person name="Papaceit M."/>
            <person name="Parisi M.J."/>
            <person name="Parisi M."/>
            <person name="Parts L."/>
            <person name="Pedersen J.S."/>
            <person name="Pesole G."/>
            <person name="Phillippy A.M."/>
            <person name="Ponting C.P."/>
            <person name="Pop M."/>
            <person name="Porcelli D."/>
            <person name="Powell J.R."/>
            <person name="Prohaska S."/>
            <person name="Pruitt K."/>
            <person name="Puig M."/>
            <person name="Quesneville H."/>
            <person name="Ram K.R."/>
            <person name="Rand D."/>
            <person name="Rasmussen M.D."/>
            <person name="Reed L.K."/>
            <person name="Reenan R."/>
            <person name="Reily A."/>
            <person name="Remington K.A."/>
            <person name="Rieger T.T."/>
            <person name="Ritchie M.G."/>
            <person name="Robin C."/>
            <person name="Rogers Y.H."/>
            <person name="Rohde C."/>
            <person name="Rozas J."/>
            <person name="Rubenfield M.J."/>
            <person name="Ruiz A."/>
            <person name="Russo S."/>
            <person name="Salzberg S.L."/>
            <person name="Sanchez-Gracia A."/>
            <person name="Saranga D.J."/>
            <person name="Sato H."/>
            <person name="Schaeffer S.W."/>
            <person name="Schatz M.C."/>
            <person name="Schlenke T."/>
            <person name="Schwartz R."/>
            <person name="Segarra C."/>
            <person name="Singh R.S."/>
            <person name="Sirot L."/>
            <person name="Sirota M."/>
            <person name="Sisneros N.B."/>
            <person name="Smith C.D."/>
            <person name="Smith T.F."/>
            <person name="Spieth J."/>
            <person name="Stage D.E."/>
            <person name="Stark A."/>
            <person name="Stephan W."/>
            <person name="Strausberg R.L."/>
            <person name="Strempel S."/>
            <person name="Sturgill D."/>
            <person name="Sutton G."/>
            <person name="Sutton G.G."/>
            <person name="Tao W."/>
            <person name="Teichmann S."/>
            <person name="Tobari Y.N."/>
            <person name="Tomimura Y."/>
            <person name="Tsolas J.M."/>
            <person name="Valente V.L."/>
            <person name="Venter E."/>
            <person name="Venter J.C."/>
            <person name="Vicario S."/>
            <person name="Vieira F.G."/>
            <person name="Vilella A.J."/>
            <person name="Villasante A."/>
            <person name="Walenz B."/>
            <person name="Wang J."/>
            <person name="Wasserman M."/>
            <person name="Watts T."/>
            <person name="Wilson D."/>
            <person name="Wilson R.K."/>
            <person name="Wing R.A."/>
            <person name="Wolfner M.F."/>
            <person name="Wong A."/>
            <person name="Wong G.K."/>
            <person name="Wu C.I."/>
            <person name="Wu G."/>
            <person name="Yamamoto D."/>
            <person name="Yang H.P."/>
            <person name="Yang S.P."/>
            <person name="Yorke J.A."/>
            <person name="Yoshida K."/>
            <person name="Zdobnov E."/>
            <person name="Zhang P."/>
            <person name="Zhang Y."/>
            <person name="Zimin A.V."/>
            <person name="Baldwin J."/>
            <person name="Abdouelleil A."/>
            <person name="Abdulkadir J."/>
            <person name="Abebe A."/>
            <person name="Abera B."/>
            <person name="Abreu J."/>
            <person name="Acer S.C."/>
            <person name="Aftuck L."/>
            <person name="Alexander A."/>
            <person name="An P."/>
            <person name="Anderson E."/>
            <person name="Anderson S."/>
            <person name="Arachi H."/>
            <person name="Azer M."/>
            <person name="Bachantsang P."/>
            <person name="Barry A."/>
            <person name="Bayul T."/>
            <person name="Berlin A."/>
            <person name="Bessette D."/>
            <person name="Bloom T."/>
            <person name="Blye J."/>
            <person name="Boguslavskiy L."/>
            <person name="Bonnet C."/>
            <person name="Boukhgalter B."/>
            <person name="Bourzgui I."/>
            <person name="Brown A."/>
            <person name="Cahill P."/>
            <person name="Channer S."/>
            <person name="Cheshatsang Y."/>
            <person name="Chuda L."/>
            <person name="Citroen M."/>
            <person name="Collymore A."/>
            <person name="Cooke P."/>
            <person name="Costello M."/>
            <person name="D'Aco K."/>
            <person name="Daza R."/>
            <person name="De Haan G."/>
            <person name="DeGray S."/>
            <person name="DeMaso C."/>
            <person name="Dhargay N."/>
            <person name="Dooley K."/>
            <person name="Dooley E."/>
            <person name="Doricent M."/>
            <person name="Dorje P."/>
            <person name="Dorjee K."/>
            <person name="Dupes A."/>
            <person name="Elong R."/>
            <person name="Falk J."/>
            <person name="Farina A."/>
            <person name="Faro S."/>
            <person name="Ferguson D."/>
            <person name="Fisher S."/>
            <person name="Foley C.D."/>
            <person name="Franke A."/>
            <person name="Friedrich D."/>
            <person name="Gadbois L."/>
            <person name="Gearin G."/>
            <person name="Gearin C.R."/>
            <person name="Giannoukos G."/>
            <person name="Goode T."/>
            <person name="Graham J."/>
            <person name="Grandbois E."/>
            <person name="Grewal S."/>
            <person name="Gyaltsen K."/>
            <person name="Hafez N."/>
            <person name="Hagos B."/>
            <person name="Hall J."/>
            <person name="Henson C."/>
            <person name="Hollinger A."/>
            <person name="Honan T."/>
            <person name="Huard M.D."/>
            <person name="Hughes L."/>
            <person name="Hurhula B."/>
            <person name="Husby M.E."/>
            <person name="Kamat A."/>
            <person name="Kanga B."/>
            <person name="Kashin S."/>
            <person name="Khazanovich D."/>
            <person name="Kisner P."/>
            <person name="Lance K."/>
            <person name="Lara M."/>
            <person name="Lee W."/>
            <person name="Lennon N."/>
            <person name="Letendre F."/>
            <person name="LeVine R."/>
            <person name="Lipovsky A."/>
            <person name="Liu X."/>
            <person name="Liu J."/>
            <person name="Liu S."/>
            <person name="Lokyitsang T."/>
            <person name="Lokyitsang Y."/>
            <person name="Lubonja R."/>
            <person name="Lui A."/>
            <person name="MacDonald P."/>
            <person name="Magnisalis V."/>
            <person name="Maru K."/>
            <person name="Matthews C."/>
            <person name="McCusker W."/>
            <person name="McDonough S."/>
            <person name="Mehta T."/>
            <person name="Meldrim J."/>
            <person name="Meneus L."/>
            <person name="Mihai O."/>
            <person name="Mihalev A."/>
            <person name="Mihova T."/>
            <person name="Mittelman R."/>
            <person name="Mlenga V."/>
            <person name="Montmayeur A."/>
            <person name="Mulrain L."/>
            <person name="Navidi A."/>
            <person name="Naylor J."/>
            <person name="Negash T."/>
            <person name="Nguyen T."/>
            <person name="Nguyen N."/>
            <person name="Nicol R."/>
            <person name="Norbu C."/>
            <person name="Norbu N."/>
            <person name="Novod N."/>
            <person name="O'Neill B."/>
            <person name="Osman S."/>
            <person name="Markiewicz E."/>
            <person name="Oyono O.L."/>
            <person name="Patti C."/>
            <person name="Phunkhang P."/>
            <person name="Pierre F."/>
            <person name="Priest M."/>
            <person name="Raghuraman S."/>
            <person name="Rege F."/>
            <person name="Reyes R."/>
            <person name="Rise C."/>
            <person name="Rogov P."/>
            <person name="Ross K."/>
            <person name="Ryan E."/>
            <person name="Settipalli S."/>
            <person name="Shea T."/>
            <person name="Sherpa N."/>
            <person name="Shi L."/>
            <person name="Shih D."/>
            <person name="Sparrow T."/>
            <person name="Spaulding J."/>
            <person name="Stalker J."/>
            <person name="Stange-Thomann N."/>
            <person name="Stavropoulos S."/>
            <person name="Stone C."/>
            <person name="Strader C."/>
            <person name="Tesfaye S."/>
            <person name="Thomson T."/>
            <person name="Thoulutsang Y."/>
            <person name="Thoulutsang D."/>
            <person name="Topham K."/>
            <person name="Topping I."/>
            <person name="Tsamla T."/>
            <person name="Vassiliev H."/>
            <person name="Vo A."/>
            <person name="Wangchuk T."/>
            <person name="Wangdi T."/>
            <person name="Weiand M."/>
            <person name="Wilkinson J."/>
            <person name="Wilson A."/>
            <person name="Yadav S."/>
            <person name="Young G."/>
            <person name="Yu Q."/>
            <person name="Zembek L."/>
            <person name="Zhong D."/>
            <person name="Zimmer A."/>
            <person name="Zwirko Z."/>
            <person name="Jaffe D.B."/>
            <person name="Alvarez P."/>
            <person name="Brockman W."/>
            <person name="Butler J."/>
            <person name="Chin C."/>
            <person name="Gnerre S."/>
            <person name="Grabherr M."/>
            <person name="Kleber M."/>
            <person name="Mauceli E."/>
            <person name="MacCallum I."/>
        </authorList>
    </citation>
    <scope>NUCLEOTIDE SEQUENCE [LARGE SCALE GENOMIC DNA]</scope>
    <source>
        <strain evidence="18">Tucson 15010-1051.87</strain>
    </source>
</reference>
<keyword evidence="18" id="KW-1185">Reference proteome</keyword>
<dbReference type="HOGENOM" id="CLU_001570_5_2_1"/>
<evidence type="ECO:0000256" key="7">
    <source>
        <dbReference type="ARBA" id="ARBA00022723"/>
    </source>
</evidence>
<evidence type="ECO:0000256" key="4">
    <source>
        <dbReference type="ARBA" id="ARBA00004406"/>
    </source>
</evidence>
<evidence type="ECO:0000256" key="9">
    <source>
        <dbReference type="ARBA" id="ARBA00022848"/>
    </source>
</evidence>
<dbReference type="OMA" id="CKSAQGY"/>
<dbReference type="EMBL" id="CH940652">
    <property type="protein sequence ID" value="EDW59415.1"/>
    <property type="molecule type" value="Genomic_DNA"/>
</dbReference>
<dbReference type="InterPro" id="IPR001128">
    <property type="entry name" value="Cyt_P450"/>
</dbReference>
<evidence type="ECO:0000313" key="18">
    <source>
        <dbReference type="Proteomes" id="UP000008792"/>
    </source>
</evidence>
<comment type="subcellular location">
    <subcellularLocation>
        <location evidence="4">Endoplasmic reticulum membrane</location>
        <topology evidence="4">Peripheral membrane protein</topology>
    </subcellularLocation>
    <subcellularLocation>
        <location evidence="3">Microsome membrane</location>
        <topology evidence="3">Peripheral membrane protein</topology>
    </subcellularLocation>
</comment>
<dbReference type="InterPro" id="IPR036396">
    <property type="entry name" value="Cyt_P450_sf"/>
</dbReference>
<keyword evidence="10 15" id="KW-0560">Oxidoreductase</keyword>
<accession>B4M454</accession>
<comment type="similarity">
    <text evidence="5 15">Belongs to the cytochrome P450 family.</text>
</comment>
<dbReference type="SMR" id="B4M454"/>
<dbReference type="InParanoid" id="B4M454"/>
<evidence type="ECO:0000256" key="15">
    <source>
        <dbReference type="RuleBase" id="RU000461"/>
    </source>
</evidence>
<evidence type="ECO:0000256" key="12">
    <source>
        <dbReference type="ARBA" id="ARBA00023033"/>
    </source>
</evidence>
<evidence type="ECO:0000256" key="8">
    <source>
        <dbReference type="ARBA" id="ARBA00022824"/>
    </source>
</evidence>
<gene>
    <name evidence="17" type="primary">Dvir\GJ10877</name>
    <name evidence="17" type="ORF">Dvir_GJ10877</name>
</gene>
<keyword evidence="7 14" id="KW-0479">Metal-binding</keyword>
<dbReference type="GO" id="GO:0005506">
    <property type="term" value="F:iron ion binding"/>
    <property type="evidence" value="ECO:0007669"/>
    <property type="project" value="InterPro"/>
</dbReference>
<dbReference type="PANTHER" id="PTHR24292">
    <property type="entry name" value="CYTOCHROME P450"/>
    <property type="match status" value="1"/>
</dbReference>
<dbReference type="EC" id="1.14.-.-" evidence="17"/>
<evidence type="ECO:0000256" key="11">
    <source>
        <dbReference type="ARBA" id="ARBA00023004"/>
    </source>
</evidence>
<feature type="chain" id="PRO_5002817186" evidence="16">
    <location>
        <begin position="23"/>
        <end position="514"/>
    </location>
</feature>
<dbReference type="OrthoDB" id="2789670at2759"/>
<feature type="binding site" description="axial binding residue" evidence="14">
    <location>
        <position position="458"/>
    </location>
    <ligand>
        <name>heme</name>
        <dbReference type="ChEBI" id="CHEBI:30413"/>
    </ligand>
    <ligandPart>
        <name>Fe</name>
        <dbReference type="ChEBI" id="CHEBI:18248"/>
    </ligandPart>
</feature>
<dbReference type="PRINTS" id="PR00463">
    <property type="entry name" value="EP450I"/>
</dbReference>
<evidence type="ECO:0000256" key="16">
    <source>
        <dbReference type="SAM" id="SignalP"/>
    </source>
</evidence>
<dbReference type="PROSITE" id="PS00086">
    <property type="entry name" value="CYTOCHROME_P450"/>
    <property type="match status" value="1"/>
</dbReference>
<dbReference type="SUPFAM" id="SSF48264">
    <property type="entry name" value="Cytochrome P450"/>
    <property type="match status" value="1"/>
</dbReference>
<dbReference type="PANTHER" id="PTHR24292:SF54">
    <property type="entry name" value="CYP9F3-RELATED"/>
    <property type="match status" value="1"/>
</dbReference>
<dbReference type="PhylomeDB" id="B4M454"/>
<dbReference type="GO" id="GO:0020037">
    <property type="term" value="F:heme binding"/>
    <property type="evidence" value="ECO:0007669"/>
    <property type="project" value="InterPro"/>
</dbReference>
<dbReference type="AlphaFoldDB" id="B4M454"/>
<evidence type="ECO:0000256" key="3">
    <source>
        <dbReference type="ARBA" id="ARBA00004174"/>
    </source>
</evidence>
<keyword evidence="8" id="KW-0256">Endoplasmic reticulum</keyword>